<dbReference type="Proteomes" id="UP000547973">
    <property type="component" value="Unassembled WGS sequence"/>
</dbReference>
<evidence type="ECO:0000313" key="7">
    <source>
        <dbReference type="Proteomes" id="UP000547973"/>
    </source>
</evidence>
<dbReference type="Pfam" id="PF00072">
    <property type="entry name" value="Response_reg"/>
    <property type="match status" value="1"/>
</dbReference>
<dbReference type="InterPro" id="IPR001867">
    <property type="entry name" value="OmpR/PhoB-type_DNA-bd"/>
</dbReference>
<keyword evidence="2" id="KW-0597">Phosphoprotein</keyword>
<feature type="DNA-binding region" description="OmpR/PhoB-type" evidence="3">
    <location>
        <begin position="124"/>
        <end position="223"/>
    </location>
</feature>
<keyword evidence="1 3" id="KW-0238">DNA-binding</keyword>
<dbReference type="SUPFAM" id="SSF52172">
    <property type="entry name" value="CheY-like"/>
    <property type="match status" value="1"/>
</dbReference>
<dbReference type="PROSITE" id="PS51755">
    <property type="entry name" value="OMPR_PHOB"/>
    <property type="match status" value="1"/>
</dbReference>
<protein>
    <submittedName>
        <fullName evidence="6">Two-component system KDP operon response regulator KdpE</fullName>
    </submittedName>
</protein>
<accession>A0A7Y9ZC69</accession>
<evidence type="ECO:0000256" key="1">
    <source>
        <dbReference type="ARBA" id="ARBA00023125"/>
    </source>
</evidence>
<keyword evidence="7" id="KW-1185">Reference proteome</keyword>
<evidence type="ECO:0000256" key="3">
    <source>
        <dbReference type="PROSITE-ProRule" id="PRU01091"/>
    </source>
</evidence>
<reference evidence="6 7" key="1">
    <citation type="submission" date="2020-07" db="EMBL/GenBank/DDBJ databases">
        <title>Sequencing the genomes of 1000 actinobacteria strains.</title>
        <authorList>
            <person name="Klenk H.-P."/>
        </authorList>
    </citation>
    <scope>NUCLEOTIDE SEQUENCE [LARGE SCALE GENOMIC DNA]</scope>
    <source>
        <strain evidence="6 7">DSM 19970</strain>
    </source>
</reference>
<evidence type="ECO:0000256" key="2">
    <source>
        <dbReference type="PROSITE-ProRule" id="PRU00169"/>
    </source>
</evidence>
<dbReference type="GO" id="GO:0000976">
    <property type="term" value="F:transcription cis-regulatory region binding"/>
    <property type="evidence" value="ECO:0007669"/>
    <property type="project" value="TreeGrafter"/>
</dbReference>
<dbReference type="SMART" id="SM00448">
    <property type="entry name" value="REC"/>
    <property type="match status" value="1"/>
</dbReference>
<dbReference type="GO" id="GO:0005829">
    <property type="term" value="C:cytosol"/>
    <property type="evidence" value="ECO:0007669"/>
    <property type="project" value="TreeGrafter"/>
</dbReference>
<dbReference type="Gene3D" id="1.10.10.10">
    <property type="entry name" value="Winged helix-like DNA-binding domain superfamily/Winged helix DNA-binding domain"/>
    <property type="match status" value="1"/>
</dbReference>
<dbReference type="RefSeq" id="WP_083971605.1">
    <property type="nucleotide sequence ID" value="NZ_BBRC01000006.1"/>
</dbReference>
<sequence length="223" mass="24219">MRVLIVEDDGALAGALAIMLRSRGDEPIVARSGREALDLLASVETDIVILDLGLPDMDGAAVLEQVRAWSAVPVVVLSARHDAAQKVRALDLGANDYVTKPFNVDELLARMRAATRGADAAPDRRVVTTAAFSIDLARRVVMREGAEVAVTPTEWRLLELLAREPGVVVERERLLDSLRGPSVPHSSHYLRVYVQQLRAKLEPAPGTPRHLVTVAGVGYRLDV</sequence>
<dbReference type="CDD" id="cd00383">
    <property type="entry name" value="trans_reg_C"/>
    <property type="match status" value="1"/>
</dbReference>
<dbReference type="InterPro" id="IPR011006">
    <property type="entry name" value="CheY-like_superfamily"/>
</dbReference>
<dbReference type="Gene3D" id="6.10.250.690">
    <property type="match status" value="1"/>
</dbReference>
<evidence type="ECO:0000259" key="4">
    <source>
        <dbReference type="PROSITE" id="PS50110"/>
    </source>
</evidence>
<dbReference type="GO" id="GO:0032993">
    <property type="term" value="C:protein-DNA complex"/>
    <property type="evidence" value="ECO:0007669"/>
    <property type="project" value="TreeGrafter"/>
</dbReference>
<comment type="caution">
    <text evidence="6">The sequence shown here is derived from an EMBL/GenBank/DDBJ whole genome shotgun (WGS) entry which is preliminary data.</text>
</comment>
<dbReference type="AlphaFoldDB" id="A0A7Y9ZC69"/>
<name>A0A7Y9ZC69_9MICO</name>
<dbReference type="SMART" id="SM00862">
    <property type="entry name" value="Trans_reg_C"/>
    <property type="match status" value="1"/>
</dbReference>
<dbReference type="EMBL" id="JACBZO010000001">
    <property type="protein sequence ID" value="NYI42709.1"/>
    <property type="molecule type" value="Genomic_DNA"/>
</dbReference>
<feature type="domain" description="Response regulatory" evidence="4">
    <location>
        <begin position="2"/>
        <end position="115"/>
    </location>
</feature>
<dbReference type="PANTHER" id="PTHR48111:SF50">
    <property type="entry name" value="KDP OPERON TRANSCRIPTIONAL REGULATORY PROTEIN KDPE"/>
    <property type="match status" value="1"/>
</dbReference>
<dbReference type="InterPro" id="IPR039420">
    <property type="entry name" value="WalR-like"/>
</dbReference>
<evidence type="ECO:0000259" key="5">
    <source>
        <dbReference type="PROSITE" id="PS51755"/>
    </source>
</evidence>
<dbReference type="Gene3D" id="3.40.50.2300">
    <property type="match status" value="1"/>
</dbReference>
<dbReference type="GO" id="GO:0006355">
    <property type="term" value="P:regulation of DNA-templated transcription"/>
    <property type="evidence" value="ECO:0007669"/>
    <property type="project" value="InterPro"/>
</dbReference>
<dbReference type="InterPro" id="IPR001789">
    <property type="entry name" value="Sig_transdc_resp-reg_receiver"/>
</dbReference>
<feature type="modified residue" description="4-aspartylphosphate" evidence="2">
    <location>
        <position position="51"/>
    </location>
</feature>
<dbReference type="PROSITE" id="PS50110">
    <property type="entry name" value="RESPONSE_REGULATORY"/>
    <property type="match status" value="1"/>
</dbReference>
<dbReference type="Pfam" id="PF00486">
    <property type="entry name" value="Trans_reg_C"/>
    <property type="match status" value="1"/>
</dbReference>
<dbReference type="OrthoDB" id="9802426at2"/>
<dbReference type="InterPro" id="IPR036388">
    <property type="entry name" value="WH-like_DNA-bd_sf"/>
</dbReference>
<dbReference type="PANTHER" id="PTHR48111">
    <property type="entry name" value="REGULATOR OF RPOS"/>
    <property type="match status" value="1"/>
</dbReference>
<evidence type="ECO:0000313" key="6">
    <source>
        <dbReference type="EMBL" id="NYI42709.1"/>
    </source>
</evidence>
<dbReference type="GO" id="GO:0000156">
    <property type="term" value="F:phosphorelay response regulator activity"/>
    <property type="evidence" value="ECO:0007669"/>
    <property type="project" value="TreeGrafter"/>
</dbReference>
<proteinExistence type="predicted"/>
<organism evidence="6 7">
    <name type="scientific">Demequina lutea</name>
    <dbReference type="NCBI Taxonomy" id="431489"/>
    <lineage>
        <taxon>Bacteria</taxon>
        <taxon>Bacillati</taxon>
        <taxon>Actinomycetota</taxon>
        <taxon>Actinomycetes</taxon>
        <taxon>Micrococcales</taxon>
        <taxon>Demequinaceae</taxon>
        <taxon>Demequina</taxon>
    </lineage>
</organism>
<gene>
    <name evidence="6" type="ORF">BKA03_002828</name>
</gene>
<feature type="domain" description="OmpR/PhoB-type" evidence="5">
    <location>
        <begin position="124"/>
        <end position="223"/>
    </location>
</feature>